<dbReference type="SUPFAM" id="SSF53474">
    <property type="entry name" value="alpha/beta-Hydrolases"/>
    <property type="match status" value="1"/>
</dbReference>
<comment type="caution">
    <text evidence="3">The sequence shown here is derived from an EMBL/GenBank/DDBJ whole genome shotgun (WGS) entry which is preliminary data.</text>
</comment>
<evidence type="ECO:0000313" key="3">
    <source>
        <dbReference type="EMBL" id="PYF72710.1"/>
    </source>
</evidence>
<dbReference type="Pfam" id="PF13715">
    <property type="entry name" value="CarbopepD_reg_2"/>
    <property type="match status" value="1"/>
</dbReference>
<keyword evidence="4" id="KW-1185">Reference proteome</keyword>
<dbReference type="GO" id="GO:0017171">
    <property type="term" value="F:serine hydrolase activity"/>
    <property type="evidence" value="ECO:0007669"/>
    <property type="project" value="TreeGrafter"/>
</dbReference>
<proteinExistence type="predicted"/>
<reference evidence="3 4" key="1">
    <citation type="submission" date="2018-06" db="EMBL/GenBank/DDBJ databases">
        <title>Genomic Encyclopedia of Archaeal and Bacterial Type Strains, Phase II (KMG-II): from individual species to whole genera.</title>
        <authorList>
            <person name="Goeker M."/>
        </authorList>
    </citation>
    <scope>NUCLEOTIDE SEQUENCE [LARGE SCALE GENOMIC DNA]</scope>
    <source>
        <strain evidence="3 4">DSM 27372</strain>
    </source>
</reference>
<gene>
    <name evidence="3" type="ORF">B0O44_10579</name>
</gene>
<feature type="chain" id="PRO_5016289075" evidence="1">
    <location>
        <begin position="20"/>
        <end position="545"/>
    </location>
</feature>
<keyword evidence="1" id="KW-0732">Signal</keyword>
<dbReference type="AlphaFoldDB" id="A0A318UBC0"/>
<dbReference type="Pfam" id="PF00561">
    <property type="entry name" value="Abhydrolase_1"/>
    <property type="match status" value="1"/>
</dbReference>
<dbReference type="InterPro" id="IPR008969">
    <property type="entry name" value="CarboxyPept-like_regulatory"/>
</dbReference>
<accession>A0A318UBC0</accession>
<dbReference type="PANTHER" id="PTHR46331:SF2">
    <property type="entry name" value="VALACYCLOVIR HYDROLASE"/>
    <property type="match status" value="1"/>
</dbReference>
<dbReference type="Proteomes" id="UP000248198">
    <property type="component" value="Unassembled WGS sequence"/>
</dbReference>
<dbReference type="InterPro" id="IPR029058">
    <property type="entry name" value="AB_hydrolase_fold"/>
</dbReference>
<protein>
    <submittedName>
        <fullName evidence="3">Pimeloyl-ACP methyl ester carboxylesterase</fullName>
    </submittedName>
</protein>
<dbReference type="Gene3D" id="3.40.50.1820">
    <property type="entry name" value="alpha/beta hydrolase"/>
    <property type="match status" value="1"/>
</dbReference>
<sequence>MYKYLYVAVALALNVSVKAQVIVEGKVKNRQNEDIPYCSIGIKNSKVATLTNDKGMYRLTIPDDLKDKEVVFNSAGYQERTFSVRDLKANANVFLADKVMALEEVVIQAKGLKEKIIGQKSRPFLTFSKMFDENVPTVEQGNIFPIYEKTRLNAYSFYIIPSSKFAELTLKLNVYAVKNGLPDQSLLNKNVIYKTSATGWQKIDLSPYKLVFNHLKEIAVTIQLIDSKSLENTKFIFGMSAKKSLSKNLLFRYQPQGSWEASEGNFISNIDVGYRNAGKEENIAREQGDTTTSDVATEQLVDFYRNREKAKKTNYGKNKKGTFTDVGDAKIYYEIYGKGAPLLLLHGNNGSIADFYQQIPAFSKNYQVIALDTRGQGRSTDLTGREYSYEQFAADLYKVIQHLQLSKVNIVGWSDGGNTGLIFNAAHPELVAKLVTIGANLNPSGVDKAIMDGFKQQLSENKMTDPRLLKLMLSQPDIASGQLDRIKNPVLIIAGSKDVIREEHTRFIHQQIRNSELEIIPNSTHYVPFEQPERLNELILKFLGK</sequence>
<dbReference type="OrthoDB" id="2247630at2"/>
<evidence type="ECO:0000256" key="1">
    <source>
        <dbReference type="SAM" id="SignalP"/>
    </source>
</evidence>
<evidence type="ECO:0000259" key="2">
    <source>
        <dbReference type="Pfam" id="PF00561"/>
    </source>
</evidence>
<dbReference type="InterPro" id="IPR000073">
    <property type="entry name" value="AB_hydrolase_1"/>
</dbReference>
<feature type="domain" description="AB hydrolase-1" evidence="2">
    <location>
        <begin position="341"/>
        <end position="449"/>
    </location>
</feature>
<dbReference type="SUPFAM" id="SSF49464">
    <property type="entry name" value="Carboxypeptidase regulatory domain-like"/>
    <property type="match status" value="1"/>
</dbReference>
<dbReference type="RefSeq" id="WP_110832155.1">
    <property type="nucleotide sequence ID" value="NZ_QKLU01000005.1"/>
</dbReference>
<evidence type="ECO:0000313" key="4">
    <source>
        <dbReference type="Proteomes" id="UP000248198"/>
    </source>
</evidence>
<dbReference type="PANTHER" id="PTHR46331">
    <property type="entry name" value="VALACYCLOVIR HYDROLASE"/>
    <property type="match status" value="1"/>
</dbReference>
<dbReference type="EMBL" id="QKLU01000005">
    <property type="protein sequence ID" value="PYF72710.1"/>
    <property type="molecule type" value="Genomic_DNA"/>
</dbReference>
<feature type="signal peptide" evidence="1">
    <location>
        <begin position="1"/>
        <end position="19"/>
    </location>
</feature>
<name>A0A318UBC0_9SPHI</name>
<organism evidence="3 4">
    <name type="scientific">Pedobacter nutrimenti</name>
    <dbReference type="NCBI Taxonomy" id="1241337"/>
    <lineage>
        <taxon>Bacteria</taxon>
        <taxon>Pseudomonadati</taxon>
        <taxon>Bacteroidota</taxon>
        <taxon>Sphingobacteriia</taxon>
        <taxon>Sphingobacteriales</taxon>
        <taxon>Sphingobacteriaceae</taxon>
        <taxon>Pedobacter</taxon>
    </lineage>
</organism>